<dbReference type="Gene3D" id="2.70.70.10">
    <property type="entry name" value="Glucose Permease (Domain IIA)"/>
    <property type="match status" value="1"/>
</dbReference>
<dbReference type="InterPro" id="IPR016047">
    <property type="entry name" value="M23ase_b-sheet_dom"/>
</dbReference>
<evidence type="ECO:0000313" key="3">
    <source>
        <dbReference type="Proteomes" id="UP000241954"/>
    </source>
</evidence>
<name>A0A2T3MNN9_9GAMM</name>
<accession>A0A2T3MNN9</accession>
<dbReference type="SUPFAM" id="SSF51261">
    <property type="entry name" value="Duplicated hybrid motif"/>
    <property type="match status" value="1"/>
</dbReference>
<dbReference type="GO" id="GO:0004222">
    <property type="term" value="F:metalloendopeptidase activity"/>
    <property type="evidence" value="ECO:0007669"/>
    <property type="project" value="TreeGrafter"/>
</dbReference>
<dbReference type="Proteomes" id="UP000241954">
    <property type="component" value="Unassembled WGS sequence"/>
</dbReference>
<organism evidence="2 3">
    <name type="scientific">Photobacterium iliopiscarium</name>
    <dbReference type="NCBI Taxonomy" id="56192"/>
    <lineage>
        <taxon>Bacteria</taxon>
        <taxon>Pseudomonadati</taxon>
        <taxon>Pseudomonadota</taxon>
        <taxon>Gammaproteobacteria</taxon>
        <taxon>Vibrionales</taxon>
        <taxon>Vibrionaceae</taxon>
        <taxon>Photobacterium</taxon>
    </lineage>
</organism>
<protein>
    <submittedName>
        <fullName evidence="2">Peptidase M23</fullName>
    </submittedName>
</protein>
<gene>
    <name evidence="2" type="ORF">C9I88_05990</name>
</gene>
<evidence type="ECO:0000313" key="2">
    <source>
        <dbReference type="EMBL" id="PSV98371.1"/>
    </source>
</evidence>
<dbReference type="CDD" id="cd12797">
    <property type="entry name" value="M23_peptidase"/>
    <property type="match status" value="1"/>
</dbReference>
<dbReference type="EMBL" id="PYLW01000004">
    <property type="protein sequence ID" value="PSV98371.1"/>
    <property type="molecule type" value="Genomic_DNA"/>
</dbReference>
<dbReference type="Pfam" id="PF01551">
    <property type="entry name" value="Peptidase_M23"/>
    <property type="match status" value="1"/>
</dbReference>
<dbReference type="STRING" id="56192.UB38_13775"/>
<sequence>MTTDMTPLIRALQAHQFHAVIPEPLQFGRGLIVDLSPASALWQSVSANHSFADEIARQSTAMNAQIVIGRYAEQRLIYQDKANFSDSKNRTVHMGIDLGVPSLTPVFAPLDGKIHSIANHQNEGDYGPTIILRHQLKGIDFFTLYGHLHQAAHTQWHVGDHIQAGQQFTAIGTTAENGGWAPHLHLQIIENMGTNTDDYIGVVDPAELDFYLRNCPNPNLILKRSDLD</sequence>
<proteinExistence type="predicted"/>
<dbReference type="PANTHER" id="PTHR21666:SF270">
    <property type="entry name" value="MUREIN HYDROLASE ACTIVATOR ENVC"/>
    <property type="match status" value="1"/>
</dbReference>
<dbReference type="AlphaFoldDB" id="A0A2T3MNN9"/>
<evidence type="ECO:0000259" key="1">
    <source>
        <dbReference type="Pfam" id="PF01551"/>
    </source>
</evidence>
<feature type="domain" description="M23ase beta-sheet core" evidence="1">
    <location>
        <begin position="92"/>
        <end position="191"/>
    </location>
</feature>
<comment type="caution">
    <text evidence="2">The sequence shown here is derived from an EMBL/GenBank/DDBJ whole genome shotgun (WGS) entry which is preliminary data.</text>
</comment>
<reference evidence="2 3" key="1">
    <citation type="submission" date="2018-01" db="EMBL/GenBank/DDBJ databases">
        <title>Whole genome sequencing of Histamine producing bacteria.</title>
        <authorList>
            <person name="Butler K."/>
        </authorList>
    </citation>
    <scope>NUCLEOTIDE SEQUENCE [LARGE SCALE GENOMIC DNA]</scope>
    <source>
        <strain evidence="2 3">NCIMB 13481</strain>
    </source>
</reference>
<dbReference type="InterPro" id="IPR050570">
    <property type="entry name" value="Cell_wall_metabolism_enzyme"/>
</dbReference>
<dbReference type="InterPro" id="IPR011055">
    <property type="entry name" value="Dup_hybrid_motif"/>
</dbReference>
<dbReference type="PANTHER" id="PTHR21666">
    <property type="entry name" value="PEPTIDASE-RELATED"/>
    <property type="match status" value="1"/>
</dbReference>